<evidence type="ECO:0000259" key="1">
    <source>
        <dbReference type="PROSITE" id="PS50181"/>
    </source>
</evidence>
<dbReference type="Gene3D" id="1.20.1280.50">
    <property type="match status" value="1"/>
</dbReference>
<protein>
    <recommendedName>
        <fullName evidence="1">F-box domain-containing protein</fullName>
    </recommendedName>
</protein>
<gene>
    <name evidence="2" type="ORF">LVIROSA_LOCUS35248</name>
</gene>
<dbReference type="InterPro" id="IPR036047">
    <property type="entry name" value="F-box-like_dom_sf"/>
</dbReference>
<dbReference type="InterPro" id="IPR050232">
    <property type="entry name" value="FBL13/AtMIF1-like"/>
</dbReference>
<dbReference type="SUPFAM" id="SSF81383">
    <property type="entry name" value="F-box domain"/>
    <property type="match status" value="1"/>
</dbReference>
<keyword evidence="3" id="KW-1185">Reference proteome</keyword>
<dbReference type="PANTHER" id="PTHR31900:SF30">
    <property type="entry name" value="SUPERFAMILY PROTEIN, PUTATIVE-RELATED"/>
    <property type="match status" value="1"/>
</dbReference>
<dbReference type="PANTHER" id="PTHR31900">
    <property type="entry name" value="F-BOX/RNI SUPERFAMILY PROTEIN-RELATED"/>
    <property type="match status" value="1"/>
</dbReference>
<dbReference type="SUPFAM" id="SSF52047">
    <property type="entry name" value="RNI-like"/>
    <property type="match status" value="1"/>
</dbReference>
<feature type="domain" description="F-box" evidence="1">
    <location>
        <begin position="39"/>
        <end position="87"/>
    </location>
</feature>
<dbReference type="CDD" id="cd22160">
    <property type="entry name" value="F-box_AtFBL13-like"/>
    <property type="match status" value="1"/>
</dbReference>
<accession>A0AAU9PID6</accession>
<comment type="caution">
    <text evidence="2">The sequence shown here is derived from an EMBL/GenBank/DDBJ whole genome shotgun (WGS) entry which is preliminary data.</text>
</comment>
<dbReference type="InterPro" id="IPR001810">
    <property type="entry name" value="F-box_dom"/>
</dbReference>
<reference evidence="2 3" key="1">
    <citation type="submission" date="2022-01" db="EMBL/GenBank/DDBJ databases">
        <authorList>
            <person name="Xiong W."/>
            <person name="Schranz E."/>
        </authorList>
    </citation>
    <scope>NUCLEOTIDE SEQUENCE [LARGE SCALE GENOMIC DNA]</scope>
</reference>
<dbReference type="EMBL" id="CAKMRJ010005634">
    <property type="protein sequence ID" value="CAH1449787.1"/>
    <property type="molecule type" value="Genomic_DNA"/>
</dbReference>
<dbReference type="InterPro" id="IPR032675">
    <property type="entry name" value="LRR_dom_sf"/>
</dbReference>
<dbReference type="AlphaFoldDB" id="A0AAU9PID6"/>
<evidence type="ECO:0000313" key="2">
    <source>
        <dbReference type="EMBL" id="CAH1449787.1"/>
    </source>
</evidence>
<evidence type="ECO:0000313" key="3">
    <source>
        <dbReference type="Proteomes" id="UP001157418"/>
    </source>
</evidence>
<dbReference type="PROSITE" id="PS50181">
    <property type="entry name" value="FBOX"/>
    <property type="match status" value="1"/>
</dbReference>
<proteinExistence type="predicted"/>
<dbReference type="SMART" id="SM00256">
    <property type="entry name" value="FBOX"/>
    <property type="match status" value="1"/>
</dbReference>
<dbReference type="Proteomes" id="UP001157418">
    <property type="component" value="Unassembled WGS sequence"/>
</dbReference>
<sequence>MKCSWSKAVFRKSKRLTMSEYRGHKQHEIEDIGDIIVDLDHISNLPDYILHQILSFMPTKEAVKTSILSTRWKNLWVSVPNIDFDDELLMAKLADGWPRPDVTSFVNFVERVLRLHDASNMEKFRLSCCVYRNAFQISSWISDAIIHNVQELDMSLFAKDPSVIPQSMFHNTSLVSLKIRMNCAIQLPSHVSFLCLKTLHLSFVRFMHDDFTEKLFSGCPALEELALSDCRWINLKNIAISSSTLKSLSIRDLTHFVVFDDPTSGCKIKIDAANLTYFEYFGNLLNGIIINDTLSLDKAFIKFPCPGEGVNEVACRAIDLFQQLKYVVSLTLSNQTMETLLFAACISFPVFTNLTHIILTTEIGMNHTFRVLMHLLSFCPVLQSICFSEGFMCDMHLGENNSTWSSIPICITNCLKTVTLKNFHGYNSEICFLKRILKTACALEMMDIWWSKTCLRDLKRKIEVRKELEKIERKAAACVIKFS</sequence>
<dbReference type="Pfam" id="PF00646">
    <property type="entry name" value="F-box"/>
    <property type="match status" value="1"/>
</dbReference>
<dbReference type="Pfam" id="PF23622">
    <property type="entry name" value="LRR_At1g61320_AtMIF1"/>
    <property type="match status" value="1"/>
</dbReference>
<dbReference type="InterPro" id="IPR055357">
    <property type="entry name" value="LRR_At1g61320_AtMIF1"/>
</dbReference>
<dbReference type="InterPro" id="IPR053781">
    <property type="entry name" value="F-box_AtFBL13-like"/>
</dbReference>
<organism evidence="2 3">
    <name type="scientific">Lactuca virosa</name>
    <dbReference type="NCBI Taxonomy" id="75947"/>
    <lineage>
        <taxon>Eukaryota</taxon>
        <taxon>Viridiplantae</taxon>
        <taxon>Streptophyta</taxon>
        <taxon>Embryophyta</taxon>
        <taxon>Tracheophyta</taxon>
        <taxon>Spermatophyta</taxon>
        <taxon>Magnoliopsida</taxon>
        <taxon>eudicotyledons</taxon>
        <taxon>Gunneridae</taxon>
        <taxon>Pentapetalae</taxon>
        <taxon>asterids</taxon>
        <taxon>campanulids</taxon>
        <taxon>Asterales</taxon>
        <taxon>Asteraceae</taxon>
        <taxon>Cichorioideae</taxon>
        <taxon>Cichorieae</taxon>
        <taxon>Lactucinae</taxon>
        <taxon>Lactuca</taxon>
    </lineage>
</organism>
<name>A0AAU9PID6_9ASTR</name>
<dbReference type="Gene3D" id="3.80.10.10">
    <property type="entry name" value="Ribonuclease Inhibitor"/>
    <property type="match status" value="1"/>
</dbReference>